<organism evidence="2 3">
    <name type="scientific">Mytilus coruscus</name>
    <name type="common">Sea mussel</name>
    <dbReference type="NCBI Taxonomy" id="42192"/>
    <lineage>
        <taxon>Eukaryota</taxon>
        <taxon>Metazoa</taxon>
        <taxon>Spiralia</taxon>
        <taxon>Lophotrochozoa</taxon>
        <taxon>Mollusca</taxon>
        <taxon>Bivalvia</taxon>
        <taxon>Autobranchia</taxon>
        <taxon>Pteriomorphia</taxon>
        <taxon>Mytilida</taxon>
        <taxon>Mytiloidea</taxon>
        <taxon>Mytilidae</taxon>
        <taxon>Mytilinae</taxon>
        <taxon>Mytilus</taxon>
    </lineage>
</organism>
<keyword evidence="3" id="KW-1185">Reference proteome</keyword>
<sequence length="424" mass="48120">MTRKRSKLSKTHGFQKGYVPWNKGKKIEFIKISKKNQFCRHSQSVFDRIVRQSSNGVLTIENVDGTPVEQVILRPMPQNLDVVDKYLQAANNYSDACPNKVYTPKHVESLFSSEIRNHRLYNSECDGDLKFDAENEKQWGCVWRERLKCQKCDFESKYYRLYDVVETNKRGQKSAKLNIQIQCGLITSPISNKNFRDILMISNMSPPSSSGMQRLQTKLQKRLRGKGIEIICPNHGGVCTANIAGDASIGNEAVYSSSCATEISDFLKISHITTDGDSKSYQGVKQVHGINVEALRDVRHLSATMKRAITRCTFSPDLFSGAKKANLKNRFALDIKARCVAELNQSFKVHQGELYKVKQHMPEVIKTIVMCYKGYCGSFCKVNSYVCAGLPSNHWIKNFIPNGSTCRMTCDDEVKVKKLYKNFT</sequence>
<dbReference type="Proteomes" id="UP000507470">
    <property type="component" value="Unassembled WGS sequence"/>
</dbReference>
<feature type="domain" description="Mutator-like transposase" evidence="1">
    <location>
        <begin position="232"/>
        <end position="379"/>
    </location>
</feature>
<gene>
    <name evidence="2" type="ORF">MCOR_31731</name>
</gene>
<evidence type="ECO:0000313" key="3">
    <source>
        <dbReference type="Proteomes" id="UP000507470"/>
    </source>
</evidence>
<evidence type="ECO:0000259" key="1">
    <source>
        <dbReference type="Pfam" id="PF20700"/>
    </source>
</evidence>
<protein>
    <recommendedName>
        <fullName evidence="1">Mutator-like transposase domain-containing protein</fullName>
    </recommendedName>
</protein>
<accession>A0A6J8CLG9</accession>
<name>A0A6J8CLG9_MYTCO</name>
<reference evidence="2 3" key="1">
    <citation type="submission" date="2020-06" db="EMBL/GenBank/DDBJ databases">
        <authorList>
            <person name="Li R."/>
            <person name="Bekaert M."/>
        </authorList>
    </citation>
    <scope>NUCLEOTIDE SEQUENCE [LARGE SCALE GENOMIC DNA]</scope>
    <source>
        <strain evidence="3">wild</strain>
    </source>
</reference>
<dbReference type="AlphaFoldDB" id="A0A6J8CLG9"/>
<dbReference type="InterPro" id="IPR049012">
    <property type="entry name" value="Mutator_transp_dom"/>
</dbReference>
<evidence type="ECO:0000313" key="2">
    <source>
        <dbReference type="EMBL" id="CAC5397278.1"/>
    </source>
</evidence>
<dbReference type="Pfam" id="PF20700">
    <property type="entry name" value="Mutator"/>
    <property type="match status" value="2"/>
</dbReference>
<dbReference type="EMBL" id="CACVKT020005672">
    <property type="protein sequence ID" value="CAC5397278.1"/>
    <property type="molecule type" value="Genomic_DNA"/>
</dbReference>
<dbReference type="OrthoDB" id="6066008at2759"/>
<feature type="domain" description="Mutator-like transposase" evidence="1">
    <location>
        <begin position="106"/>
        <end position="223"/>
    </location>
</feature>
<proteinExistence type="predicted"/>